<dbReference type="Proteomes" id="UP001516400">
    <property type="component" value="Unassembled WGS sequence"/>
</dbReference>
<comment type="caution">
    <text evidence="1">The sequence shown here is derived from an EMBL/GenBank/DDBJ whole genome shotgun (WGS) entry which is preliminary data.</text>
</comment>
<keyword evidence="2" id="KW-1185">Reference proteome</keyword>
<accession>A0ABD2NQ27</accession>
<gene>
    <name evidence="1" type="ORF">HHI36_003936</name>
</gene>
<proteinExistence type="predicted"/>
<sequence length="131" mass="14830">MPETTPELRLSTRLQTQVANLTEEQFKRLLDSLAMNPTSRKEGSFLNAQPGLTETEKLTVINIFKRSEAISEKKALEELPLLLQDFANNWCKGIKGKANDWNETVTLIREAFAQDARHIKCISTSLLANKK</sequence>
<reference evidence="1 2" key="1">
    <citation type="journal article" date="2021" name="BMC Biol.">
        <title>Horizontally acquired antibacterial genes associated with adaptive radiation of ladybird beetles.</title>
        <authorList>
            <person name="Li H.S."/>
            <person name="Tang X.F."/>
            <person name="Huang Y.H."/>
            <person name="Xu Z.Y."/>
            <person name="Chen M.L."/>
            <person name="Du X.Y."/>
            <person name="Qiu B.Y."/>
            <person name="Chen P.T."/>
            <person name="Zhang W."/>
            <person name="Slipinski A."/>
            <person name="Escalona H.E."/>
            <person name="Waterhouse R.M."/>
            <person name="Zwick A."/>
            <person name="Pang H."/>
        </authorList>
    </citation>
    <scope>NUCLEOTIDE SEQUENCE [LARGE SCALE GENOMIC DNA]</scope>
    <source>
        <strain evidence="1">SYSU2018</strain>
    </source>
</reference>
<organism evidence="1 2">
    <name type="scientific">Cryptolaemus montrouzieri</name>
    <dbReference type="NCBI Taxonomy" id="559131"/>
    <lineage>
        <taxon>Eukaryota</taxon>
        <taxon>Metazoa</taxon>
        <taxon>Ecdysozoa</taxon>
        <taxon>Arthropoda</taxon>
        <taxon>Hexapoda</taxon>
        <taxon>Insecta</taxon>
        <taxon>Pterygota</taxon>
        <taxon>Neoptera</taxon>
        <taxon>Endopterygota</taxon>
        <taxon>Coleoptera</taxon>
        <taxon>Polyphaga</taxon>
        <taxon>Cucujiformia</taxon>
        <taxon>Coccinelloidea</taxon>
        <taxon>Coccinellidae</taxon>
        <taxon>Scymninae</taxon>
        <taxon>Scymnini</taxon>
        <taxon>Cryptolaemus</taxon>
    </lineage>
</organism>
<protein>
    <submittedName>
        <fullName evidence="1">Uncharacterized protein</fullName>
    </submittedName>
</protein>
<dbReference type="AlphaFoldDB" id="A0ABD2NQ27"/>
<evidence type="ECO:0000313" key="1">
    <source>
        <dbReference type="EMBL" id="KAL3280699.1"/>
    </source>
</evidence>
<evidence type="ECO:0000313" key="2">
    <source>
        <dbReference type="Proteomes" id="UP001516400"/>
    </source>
</evidence>
<dbReference type="EMBL" id="JABFTP020000144">
    <property type="protein sequence ID" value="KAL3280699.1"/>
    <property type="molecule type" value="Genomic_DNA"/>
</dbReference>
<name>A0ABD2NQ27_9CUCU</name>